<sequence>MTELPKKQQLYELIRANPFISQQDLASQLGLSRSAVANYIATLVRERRILGRAYVLPDRRPIVCIGASNLDRKLRSSGALVLGTSNPASQDESFGGVARNIAENLARLGAPVALITAVGNDASGRALIAHAEDAGIDTRGALRLDGVSSGTYTAVLDQDGEMVVALADMALNERLGPDFLATRQQQRASAALVVADLNLPRESISLLLEDAARDGVPLVLVAVSQPKMARLPEQLRGLRLLILNEGELASRLQRPLDSDAAIGAACRELQAQGVQDVVVTRGARGVMYTSSSGVMRLDAPAVEVVDVTGAGDAFAAAVCWSLHSAGEDGADLGLACRRGLQLSSMTIECEQTVCPTLEAGQLESLNESVLD</sequence>
<dbReference type="Pfam" id="PF00294">
    <property type="entry name" value="PfkB"/>
    <property type="match status" value="1"/>
</dbReference>
<dbReference type="RefSeq" id="WP_281913159.1">
    <property type="nucleotide sequence ID" value="NZ_AP026966.1"/>
</dbReference>
<dbReference type="PROSITE" id="PS00583">
    <property type="entry name" value="PFKB_KINASES_1"/>
    <property type="match status" value="1"/>
</dbReference>
<dbReference type="GO" id="GO:0016301">
    <property type="term" value="F:kinase activity"/>
    <property type="evidence" value="ECO:0007669"/>
    <property type="project" value="UniProtKB-KW"/>
</dbReference>
<organism evidence="4 5">
    <name type="scientific">Massilia varians</name>
    <dbReference type="NCBI Taxonomy" id="457921"/>
    <lineage>
        <taxon>Bacteria</taxon>
        <taxon>Pseudomonadati</taxon>
        <taxon>Pseudomonadota</taxon>
        <taxon>Betaproteobacteria</taxon>
        <taxon>Burkholderiales</taxon>
        <taxon>Oxalobacteraceae</taxon>
        <taxon>Telluria group</taxon>
        <taxon>Massilia</taxon>
    </lineage>
</organism>
<dbReference type="InterPro" id="IPR002173">
    <property type="entry name" value="Carboh/pur_kinase_PfkB_CS"/>
</dbReference>
<dbReference type="Gene3D" id="3.40.1190.20">
    <property type="match status" value="1"/>
</dbReference>
<dbReference type="InterPro" id="IPR029056">
    <property type="entry name" value="Ribokinase-like"/>
</dbReference>
<evidence type="ECO:0000256" key="2">
    <source>
        <dbReference type="ARBA" id="ARBA00022777"/>
    </source>
</evidence>
<evidence type="ECO:0000313" key="4">
    <source>
        <dbReference type="EMBL" id="BDT57822.1"/>
    </source>
</evidence>
<evidence type="ECO:0000259" key="3">
    <source>
        <dbReference type="Pfam" id="PF00294"/>
    </source>
</evidence>
<dbReference type="InterPro" id="IPR036390">
    <property type="entry name" value="WH_DNA-bd_sf"/>
</dbReference>
<evidence type="ECO:0000313" key="5">
    <source>
        <dbReference type="Proteomes" id="UP001163336"/>
    </source>
</evidence>
<dbReference type="CDD" id="cd01941">
    <property type="entry name" value="YeiC_kinase_like"/>
    <property type="match status" value="1"/>
</dbReference>
<evidence type="ECO:0000256" key="1">
    <source>
        <dbReference type="ARBA" id="ARBA00022679"/>
    </source>
</evidence>
<dbReference type="InterPro" id="IPR036388">
    <property type="entry name" value="WH-like_DNA-bd_sf"/>
</dbReference>
<dbReference type="SUPFAM" id="SSF53613">
    <property type="entry name" value="Ribokinase-like"/>
    <property type="match status" value="1"/>
</dbReference>
<reference evidence="4" key="1">
    <citation type="submission" date="2022-11" db="EMBL/GenBank/DDBJ databases">
        <title>Isolation and characterization of PLA-degrading bacterium Massilia sp. from Antarctic soil.</title>
        <authorList>
            <person name="Sato K."/>
            <person name="Gomez-Fuentes C."/>
            <person name="Ahmad S.A."/>
            <person name="Zulkharnain A."/>
        </authorList>
    </citation>
    <scope>NUCLEOTIDE SEQUENCE</scope>
    <source>
        <strain evidence="4">N-3</strain>
    </source>
</reference>
<dbReference type="Pfam" id="PF13412">
    <property type="entry name" value="HTH_24"/>
    <property type="match status" value="1"/>
</dbReference>
<name>A0ABM8C3Q8_9BURK</name>
<keyword evidence="2 4" id="KW-0418">Kinase</keyword>
<keyword evidence="1" id="KW-0808">Transferase</keyword>
<accession>A0ABM8C3Q8</accession>
<gene>
    <name evidence="4" type="ORF">MasN3_13160</name>
</gene>
<keyword evidence="5" id="KW-1185">Reference proteome</keyword>
<dbReference type="PANTHER" id="PTHR10584">
    <property type="entry name" value="SUGAR KINASE"/>
    <property type="match status" value="1"/>
</dbReference>
<dbReference type="InterPro" id="IPR011611">
    <property type="entry name" value="PfkB_dom"/>
</dbReference>
<protein>
    <submittedName>
        <fullName evidence="4">Carbohydrate kinase</fullName>
    </submittedName>
</protein>
<dbReference type="SUPFAM" id="SSF46785">
    <property type="entry name" value="Winged helix' DNA-binding domain"/>
    <property type="match status" value="1"/>
</dbReference>
<dbReference type="EMBL" id="AP026966">
    <property type="protein sequence ID" value="BDT57822.1"/>
    <property type="molecule type" value="Genomic_DNA"/>
</dbReference>
<dbReference type="Proteomes" id="UP001163336">
    <property type="component" value="Chromosome"/>
</dbReference>
<proteinExistence type="predicted"/>
<feature type="domain" description="Carbohydrate kinase PfkB" evidence="3">
    <location>
        <begin position="62"/>
        <end position="353"/>
    </location>
</feature>
<dbReference type="PANTHER" id="PTHR10584:SF166">
    <property type="entry name" value="RIBOKINASE"/>
    <property type="match status" value="1"/>
</dbReference>
<dbReference type="Gene3D" id="1.10.10.10">
    <property type="entry name" value="Winged helix-like DNA-binding domain superfamily/Winged helix DNA-binding domain"/>
    <property type="match status" value="1"/>
</dbReference>